<dbReference type="STRING" id="1330021.A0A367LH01"/>
<evidence type="ECO:0000313" key="5">
    <source>
        <dbReference type="EMBL" id="RCI13691.1"/>
    </source>
</evidence>
<evidence type="ECO:0000256" key="2">
    <source>
        <dbReference type="ARBA" id="ARBA00022946"/>
    </source>
</evidence>
<dbReference type="PANTHER" id="PTHR28554">
    <property type="entry name" value="39S RIBOSOMAL PROTEIN L45, MITOCHONDRIAL"/>
    <property type="match status" value="1"/>
</dbReference>
<protein>
    <recommendedName>
        <fullName evidence="7">Tim44-like domain-containing protein</fullName>
    </recommendedName>
</protein>
<sequence>MKTIKTTTIASTFRTVLPPPRSLTSRHYATRKPARHMNTNPREKMPAGETVSKTHEHATRLMKEKGAPLIPVARTRTWVAELASVLTLKISSMRSWTKRPRWKARRSSIPPTAMALHRQALEAFAAGDREALRRICVANYADRLIASLDRRPKREGVRFSFEPGSWSLWYPRTKSHFVVALDSSAMLEQAVVAMSSTQKMSKYVLSTGQAIPGSLKLQHKVEHVVLTRLVDLVTYEVKPWKLWGIVSPTTLEEYLKDRIAGEKDLIHRAGWKT</sequence>
<comment type="caution">
    <text evidence="5">The sequence shown here is derived from an EMBL/GenBank/DDBJ whole genome shotgun (WGS) entry which is preliminary data.</text>
</comment>
<dbReference type="AlphaFoldDB" id="A0A367LH01"/>
<comment type="subcellular location">
    <subcellularLocation>
        <location evidence="1">Mitochondrion</location>
    </subcellularLocation>
</comment>
<dbReference type="PANTHER" id="PTHR28554:SF1">
    <property type="entry name" value="LARGE RIBOSOMAL SUBUNIT PROTEIN ML45"/>
    <property type="match status" value="1"/>
</dbReference>
<feature type="compositionally biased region" description="Basic and acidic residues" evidence="4">
    <location>
        <begin position="41"/>
        <end position="50"/>
    </location>
</feature>
<dbReference type="GO" id="GO:0005739">
    <property type="term" value="C:mitochondrion"/>
    <property type="evidence" value="ECO:0007669"/>
    <property type="project" value="UniProtKB-SubCell"/>
</dbReference>
<feature type="region of interest" description="Disordered" evidence="4">
    <location>
        <begin position="20"/>
        <end position="50"/>
    </location>
</feature>
<dbReference type="OrthoDB" id="19619at2759"/>
<dbReference type="Gene3D" id="3.10.450.240">
    <property type="match status" value="1"/>
</dbReference>
<gene>
    <name evidence="5" type="ORF">L249_8216</name>
</gene>
<evidence type="ECO:0000256" key="3">
    <source>
        <dbReference type="ARBA" id="ARBA00023128"/>
    </source>
</evidence>
<evidence type="ECO:0008006" key="7">
    <source>
        <dbReference type="Google" id="ProtNLM"/>
    </source>
</evidence>
<evidence type="ECO:0000256" key="1">
    <source>
        <dbReference type="ARBA" id="ARBA00004173"/>
    </source>
</evidence>
<keyword evidence="2" id="KW-0809">Transit peptide</keyword>
<dbReference type="EMBL" id="LKCN02000005">
    <property type="protein sequence ID" value="RCI13691.1"/>
    <property type="molecule type" value="Genomic_DNA"/>
</dbReference>
<dbReference type="Proteomes" id="UP000253664">
    <property type="component" value="Unassembled WGS sequence"/>
</dbReference>
<proteinExistence type="predicted"/>
<keyword evidence="3" id="KW-0496">Mitochondrion</keyword>
<dbReference type="InterPro" id="IPR051975">
    <property type="entry name" value="mtLSU_mL45"/>
</dbReference>
<reference evidence="5 6" key="1">
    <citation type="journal article" date="2015" name="BMC Genomics">
        <title>Insights from the genome of Ophiocordyceps polyrhachis-furcata to pathogenicity and host specificity in insect fungi.</title>
        <authorList>
            <person name="Wichadakul D."/>
            <person name="Kobmoo N."/>
            <person name="Ingsriswang S."/>
            <person name="Tangphatsornruang S."/>
            <person name="Chantasingh D."/>
            <person name="Luangsa-ard J.J."/>
            <person name="Eurwilaichitr L."/>
        </authorList>
    </citation>
    <scope>NUCLEOTIDE SEQUENCE [LARGE SCALE GENOMIC DNA]</scope>
    <source>
        <strain evidence="5 6">BCC 54312</strain>
    </source>
</reference>
<name>A0A367LH01_9HYPO</name>
<evidence type="ECO:0000256" key="4">
    <source>
        <dbReference type="SAM" id="MobiDB-lite"/>
    </source>
</evidence>
<keyword evidence="6" id="KW-1185">Reference proteome</keyword>
<accession>A0A367LH01</accession>
<evidence type="ECO:0000313" key="6">
    <source>
        <dbReference type="Proteomes" id="UP000253664"/>
    </source>
</evidence>
<organism evidence="5 6">
    <name type="scientific">Ophiocordyceps polyrhachis-furcata BCC 54312</name>
    <dbReference type="NCBI Taxonomy" id="1330021"/>
    <lineage>
        <taxon>Eukaryota</taxon>
        <taxon>Fungi</taxon>
        <taxon>Dikarya</taxon>
        <taxon>Ascomycota</taxon>
        <taxon>Pezizomycotina</taxon>
        <taxon>Sordariomycetes</taxon>
        <taxon>Hypocreomycetidae</taxon>
        <taxon>Hypocreales</taxon>
        <taxon>Ophiocordycipitaceae</taxon>
        <taxon>Ophiocordyceps</taxon>
    </lineage>
</organism>